<dbReference type="SFLD" id="SFLDG01121">
    <property type="entry name" value="Diphthamide_biosynthesis"/>
    <property type="match status" value="1"/>
</dbReference>
<dbReference type="Pfam" id="PF01866">
    <property type="entry name" value="Diphthamide_syn"/>
    <property type="match status" value="1"/>
</dbReference>
<dbReference type="InterPro" id="IPR042265">
    <property type="entry name" value="DPH1/DPH2_3"/>
</dbReference>
<name>A0AAD7QL70_9ASCO</name>
<evidence type="ECO:0000256" key="4">
    <source>
        <dbReference type="ARBA" id="ARBA00022723"/>
    </source>
</evidence>
<comment type="pathway">
    <text evidence="2 7">Protein modification; peptidyl-diphthamide biosynthesis.</text>
</comment>
<organism evidence="9 10">
    <name type="scientific">Lipomyces tetrasporus</name>
    <dbReference type="NCBI Taxonomy" id="54092"/>
    <lineage>
        <taxon>Eukaryota</taxon>
        <taxon>Fungi</taxon>
        <taxon>Dikarya</taxon>
        <taxon>Ascomycota</taxon>
        <taxon>Saccharomycotina</taxon>
        <taxon>Lipomycetes</taxon>
        <taxon>Lipomycetales</taxon>
        <taxon>Lipomycetaceae</taxon>
        <taxon>Lipomyces</taxon>
    </lineage>
</organism>
<evidence type="ECO:0000313" key="10">
    <source>
        <dbReference type="Proteomes" id="UP001217417"/>
    </source>
</evidence>
<evidence type="ECO:0000256" key="6">
    <source>
        <dbReference type="ARBA" id="ARBA00023014"/>
    </source>
</evidence>
<dbReference type="GO" id="GO:0046872">
    <property type="term" value="F:metal ion binding"/>
    <property type="evidence" value="ECO:0007669"/>
    <property type="project" value="UniProtKB-KW"/>
</dbReference>
<feature type="region of interest" description="Disordered" evidence="8">
    <location>
        <begin position="511"/>
        <end position="536"/>
    </location>
</feature>
<dbReference type="GO" id="GO:0090560">
    <property type="term" value="F:2-(3-amino-3-carboxypropyl)histidine synthase activity"/>
    <property type="evidence" value="ECO:0007669"/>
    <property type="project" value="InterPro"/>
</dbReference>
<keyword evidence="5 7" id="KW-0408">Iron</keyword>
<comment type="similarity">
    <text evidence="3 7">Belongs to the DPH1/DPH2 family. DPH2 subfamily.</text>
</comment>
<dbReference type="InterPro" id="IPR042263">
    <property type="entry name" value="DPH1/DPH2_1"/>
</dbReference>
<comment type="subcellular location">
    <subcellularLocation>
        <location evidence="7">Cytoplasm</location>
    </subcellularLocation>
</comment>
<dbReference type="AlphaFoldDB" id="A0AAD7QL70"/>
<evidence type="ECO:0000256" key="8">
    <source>
        <dbReference type="SAM" id="MobiDB-lite"/>
    </source>
</evidence>
<comment type="caution">
    <text evidence="9">The sequence shown here is derived from an EMBL/GenBank/DDBJ whole genome shotgun (WGS) entry which is preliminary data.</text>
</comment>
<feature type="compositionally biased region" description="Acidic residues" evidence="8">
    <location>
        <begin position="407"/>
        <end position="427"/>
    </location>
</feature>
<dbReference type="Gene3D" id="3.40.50.11840">
    <property type="entry name" value="Diphthamide synthesis DPH1/DPH2 domain 1"/>
    <property type="match status" value="1"/>
</dbReference>
<evidence type="ECO:0000256" key="2">
    <source>
        <dbReference type="ARBA" id="ARBA00005156"/>
    </source>
</evidence>
<dbReference type="GO" id="GO:0017183">
    <property type="term" value="P:protein histidyl modification to diphthamide"/>
    <property type="evidence" value="ECO:0007669"/>
    <property type="project" value="InterPro"/>
</dbReference>
<feature type="region of interest" description="Disordered" evidence="8">
    <location>
        <begin position="407"/>
        <end position="429"/>
    </location>
</feature>
<keyword evidence="4 7" id="KW-0479">Metal-binding</keyword>
<dbReference type="SFLD" id="SFLDF00408">
    <property type="entry name" value="Diphthamide_biosynthesis_famil"/>
    <property type="match status" value="1"/>
</dbReference>
<comment type="cofactor">
    <cofactor evidence="1">
        <name>[4Fe-4S] cluster</name>
        <dbReference type="ChEBI" id="CHEBI:49883"/>
    </cofactor>
</comment>
<keyword evidence="7" id="KW-0963">Cytoplasm</keyword>
<evidence type="ECO:0000256" key="1">
    <source>
        <dbReference type="ARBA" id="ARBA00001966"/>
    </source>
</evidence>
<accession>A0AAD7QL70</accession>
<proteinExistence type="inferred from homology"/>
<dbReference type="GeneID" id="80880674"/>
<gene>
    <name evidence="9" type="ORF">POJ06DRAFT_214775</name>
</gene>
<dbReference type="InterPro" id="IPR010014">
    <property type="entry name" value="DHP2"/>
</dbReference>
<dbReference type="RefSeq" id="XP_056040756.1">
    <property type="nucleotide sequence ID" value="XM_056185508.1"/>
</dbReference>
<comment type="function">
    <text evidence="7">Required for the first step of diphthamide biosynthesis, a post-translational modification of histidine which occurs in elongation factor 2. DPH1 and DPH2 transfer a 3-amino-3-carboxypropyl (ACP) group from S-adenosyl-L-methionine (SAM) to a histidine residue, the reaction is assisted by a reduction system comprising DPH3 and a NADH-dependent reductase. Facilitates the reduction of the catalytic iron-sulfur cluster found in the DPH1 subunit.</text>
</comment>
<dbReference type="InterPro" id="IPR016435">
    <property type="entry name" value="DPH1/DPH2"/>
</dbReference>
<dbReference type="GO" id="GO:0051536">
    <property type="term" value="F:iron-sulfur cluster binding"/>
    <property type="evidence" value="ECO:0007669"/>
    <property type="project" value="UniProtKB-KW"/>
</dbReference>
<evidence type="ECO:0000256" key="3">
    <source>
        <dbReference type="ARBA" id="ARBA00006179"/>
    </source>
</evidence>
<reference evidence="9" key="1">
    <citation type="submission" date="2023-03" db="EMBL/GenBank/DDBJ databases">
        <title>Near-Complete genome sequence of Lipomyces tetrasporous NRRL Y-64009, an oleaginous yeast capable of growing on lignocellulosic hydrolysates.</title>
        <authorList>
            <consortium name="Lawrence Berkeley National Laboratory"/>
            <person name="Jagtap S.S."/>
            <person name="Liu J.-J."/>
            <person name="Walukiewicz H.E."/>
            <person name="Pangilinan J."/>
            <person name="Lipzen A."/>
            <person name="Ahrendt S."/>
            <person name="Koriabine M."/>
            <person name="Cobaugh K."/>
            <person name="Salamov A."/>
            <person name="Yoshinaga Y."/>
            <person name="Ng V."/>
            <person name="Daum C."/>
            <person name="Grigoriev I.V."/>
            <person name="Slininger P.J."/>
            <person name="Dien B.S."/>
            <person name="Jin Y.-S."/>
            <person name="Rao C.V."/>
        </authorList>
    </citation>
    <scope>NUCLEOTIDE SEQUENCE</scope>
    <source>
        <strain evidence="9">NRRL Y-64009</strain>
    </source>
</reference>
<evidence type="ECO:0000256" key="5">
    <source>
        <dbReference type="ARBA" id="ARBA00023004"/>
    </source>
</evidence>
<dbReference type="FunFam" id="3.40.50.11860:FF:000001">
    <property type="entry name" value="2-(3-amino-3-carboxypropyl)histidine synthase subunit 2"/>
    <property type="match status" value="1"/>
</dbReference>
<sequence length="552" mass="59819">MSLETAAPPVLSTQTAYYRVSGRPETEAPPLEEITSQYYLGDLAQEIKEKEYKRIALQFPDSLLPHSTVVASALIEELKKKGLGDDILVFVLGDTSYSECCVDEIAAQHVNADVVVHIGVACLNPVVHSPVIYLFGQGKLNLDLCVQIFKGKVPDTSSHVIIVAETPYQVYVDQLKERLAEYTNVLTTVPILSSLTSPDPSAPSETIIPGSLTYSTSTTHTEASPIPHRAHPQLQTGLQSYILFHLGIPPPPAQLQLSTIFSTPPIIFDPEAPLQEASGTVPLARRYKTMLSARAASTIGILVNTLSLRSSSELILSLQQLIRDAGKKHYVVAVGKPNVAKLANFDVVDVWVVVGCARGGMIIDREGEYFKPLVTPFELKLALKRDIVWGAGEWILEFDKVMNLKDDTDDEQEDEGEEAADDEDAPPEFDAVTGRYVASRPLSTAKSARKLHIDVEIENSDVGVTASGNSKVSSQLVSTGGNAGQLATRGSQHYSTAGAFLQSKRFWKGLGSDFADDDESSEDNNGTGERRQGAKLEIGRKGIARGYVSGDV</sequence>
<keyword evidence="6 7" id="KW-0411">Iron-sulfur</keyword>
<dbReference type="EMBL" id="JARPMG010000011">
    <property type="protein sequence ID" value="KAJ8097306.1"/>
    <property type="molecule type" value="Genomic_DNA"/>
</dbReference>
<keyword evidence="10" id="KW-1185">Reference proteome</keyword>
<dbReference type="GO" id="GO:0005737">
    <property type="term" value="C:cytoplasm"/>
    <property type="evidence" value="ECO:0007669"/>
    <property type="project" value="UniProtKB-SubCell"/>
</dbReference>
<protein>
    <recommendedName>
        <fullName evidence="7">2-(3-amino-3-carboxypropyl)histidine synthase subunit 2</fullName>
    </recommendedName>
</protein>
<dbReference type="NCBIfam" id="TIGR00272">
    <property type="entry name" value="DPH2"/>
    <property type="match status" value="1"/>
</dbReference>
<evidence type="ECO:0000256" key="7">
    <source>
        <dbReference type="RuleBase" id="RU364133"/>
    </source>
</evidence>
<dbReference type="PANTHER" id="PTHR10762">
    <property type="entry name" value="DIPHTHAMIDE BIOSYNTHESIS PROTEIN"/>
    <property type="match status" value="1"/>
</dbReference>
<evidence type="ECO:0000313" key="9">
    <source>
        <dbReference type="EMBL" id="KAJ8097306.1"/>
    </source>
</evidence>
<dbReference type="SFLD" id="SFLDS00032">
    <property type="entry name" value="Radical_SAM_3-amino-3-carboxyp"/>
    <property type="match status" value="1"/>
</dbReference>
<dbReference type="NCBIfam" id="TIGR00322">
    <property type="entry name" value="diphth2_R"/>
    <property type="match status" value="1"/>
</dbReference>
<dbReference type="Gene3D" id="3.40.50.11860">
    <property type="entry name" value="Diphthamide synthesis DPH1/DPH2 domain 3"/>
    <property type="match status" value="1"/>
</dbReference>
<dbReference type="Proteomes" id="UP001217417">
    <property type="component" value="Unassembled WGS sequence"/>
</dbReference>
<dbReference type="PANTHER" id="PTHR10762:SF2">
    <property type="entry name" value="2-(3-AMINO-3-CARBOXYPROPYL)HISTIDINE SYNTHASE SUBUNIT 2"/>
    <property type="match status" value="1"/>
</dbReference>